<gene>
    <name evidence="3" type="ORF">DXN05_14835</name>
</gene>
<proteinExistence type="predicted"/>
<evidence type="ECO:0000313" key="3">
    <source>
        <dbReference type="EMBL" id="RFM27301.1"/>
    </source>
</evidence>
<name>A0A3E1NHH0_9BACT</name>
<organism evidence="3 4">
    <name type="scientific">Deminuibacter soli</name>
    <dbReference type="NCBI Taxonomy" id="2291815"/>
    <lineage>
        <taxon>Bacteria</taxon>
        <taxon>Pseudomonadati</taxon>
        <taxon>Bacteroidota</taxon>
        <taxon>Chitinophagia</taxon>
        <taxon>Chitinophagales</taxon>
        <taxon>Chitinophagaceae</taxon>
        <taxon>Deminuibacter</taxon>
    </lineage>
</organism>
<dbReference type="EMBL" id="QTJU01000005">
    <property type="protein sequence ID" value="RFM27301.1"/>
    <property type="molecule type" value="Genomic_DNA"/>
</dbReference>
<evidence type="ECO:0000259" key="2">
    <source>
        <dbReference type="Pfam" id="PF13590"/>
    </source>
</evidence>
<sequence length="187" mass="20345">MKRLLSIAFAALLVSVGCSPSLKVSSDYDKSADFSKYKTFSLYPQNDKTGAVSELNQNRINSAIKAEMTRKGYQEDASGPDVLVNVTAILKDRKSVSATTDYYGYGGYYRPYAWGGGMGVTGYTSYNVQNYKDGSLIIDVVDANSKKLLWQGVGNSEIDKPIKDPDTAIPAAITKIMAQFPPPNGKK</sequence>
<feature type="domain" description="DUF4136" evidence="2">
    <location>
        <begin position="24"/>
        <end position="182"/>
    </location>
</feature>
<feature type="chain" id="PRO_5017604024" evidence="1">
    <location>
        <begin position="21"/>
        <end position="187"/>
    </location>
</feature>
<dbReference type="InterPro" id="IPR025411">
    <property type="entry name" value="DUF4136"/>
</dbReference>
<dbReference type="OrthoDB" id="5432251at2"/>
<evidence type="ECO:0000313" key="4">
    <source>
        <dbReference type="Proteomes" id="UP000261284"/>
    </source>
</evidence>
<dbReference type="RefSeq" id="WP_116848058.1">
    <property type="nucleotide sequence ID" value="NZ_QTJU01000005.1"/>
</dbReference>
<reference evidence="3 4" key="1">
    <citation type="submission" date="2018-08" db="EMBL/GenBank/DDBJ databases">
        <title>Chitinophagaceae sp. K23C18032701, a novel bacterium isolated from forest soil.</title>
        <authorList>
            <person name="Wang C."/>
        </authorList>
    </citation>
    <scope>NUCLEOTIDE SEQUENCE [LARGE SCALE GENOMIC DNA]</scope>
    <source>
        <strain evidence="3 4">K23C18032701</strain>
    </source>
</reference>
<protein>
    <submittedName>
        <fullName evidence="3">DUF4136 domain-containing protein</fullName>
    </submittedName>
</protein>
<keyword evidence="1" id="KW-0732">Signal</keyword>
<dbReference type="AlphaFoldDB" id="A0A3E1NHH0"/>
<evidence type="ECO:0000256" key="1">
    <source>
        <dbReference type="SAM" id="SignalP"/>
    </source>
</evidence>
<accession>A0A3E1NHH0</accession>
<dbReference type="Proteomes" id="UP000261284">
    <property type="component" value="Unassembled WGS sequence"/>
</dbReference>
<dbReference type="PROSITE" id="PS51257">
    <property type="entry name" value="PROKAR_LIPOPROTEIN"/>
    <property type="match status" value="1"/>
</dbReference>
<dbReference type="Pfam" id="PF13590">
    <property type="entry name" value="DUF4136"/>
    <property type="match status" value="1"/>
</dbReference>
<feature type="signal peptide" evidence="1">
    <location>
        <begin position="1"/>
        <end position="20"/>
    </location>
</feature>
<keyword evidence="4" id="KW-1185">Reference proteome</keyword>
<dbReference type="Gene3D" id="3.30.160.670">
    <property type="match status" value="1"/>
</dbReference>
<comment type="caution">
    <text evidence="3">The sequence shown here is derived from an EMBL/GenBank/DDBJ whole genome shotgun (WGS) entry which is preliminary data.</text>
</comment>